<feature type="transmembrane region" description="Helical" evidence="4">
    <location>
        <begin position="12"/>
        <end position="30"/>
    </location>
</feature>
<keyword evidence="4" id="KW-0812">Transmembrane</keyword>
<feature type="transmembrane region" description="Helical" evidence="4">
    <location>
        <begin position="42"/>
        <end position="61"/>
    </location>
</feature>
<evidence type="ECO:0000256" key="3">
    <source>
        <dbReference type="ARBA" id="ARBA00023163"/>
    </source>
</evidence>
<dbReference type="InterPro" id="IPR016032">
    <property type="entry name" value="Sig_transdc_resp-reg_C-effctor"/>
</dbReference>
<feature type="domain" description="HTH luxR-type" evidence="5">
    <location>
        <begin position="86"/>
        <end position="147"/>
    </location>
</feature>
<dbReference type="PROSITE" id="PS50043">
    <property type="entry name" value="HTH_LUXR_2"/>
    <property type="match status" value="1"/>
</dbReference>
<dbReference type="GO" id="GO:0003677">
    <property type="term" value="F:DNA binding"/>
    <property type="evidence" value="ECO:0007669"/>
    <property type="project" value="UniProtKB-KW"/>
</dbReference>
<organism evidence="6 7">
    <name type="scientific">Aquiflexum balticum DSM 16537</name>
    <dbReference type="NCBI Taxonomy" id="758820"/>
    <lineage>
        <taxon>Bacteria</taxon>
        <taxon>Pseudomonadati</taxon>
        <taxon>Bacteroidota</taxon>
        <taxon>Cytophagia</taxon>
        <taxon>Cytophagales</taxon>
        <taxon>Cyclobacteriaceae</taxon>
        <taxon>Aquiflexum</taxon>
    </lineage>
</organism>
<dbReference type="PANTHER" id="PTHR44688:SF16">
    <property type="entry name" value="DNA-BINDING TRANSCRIPTIONAL ACTIVATOR DEVR_DOSR"/>
    <property type="match status" value="1"/>
</dbReference>
<dbReference type="GO" id="GO:0006355">
    <property type="term" value="P:regulation of DNA-templated transcription"/>
    <property type="evidence" value="ECO:0007669"/>
    <property type="project" value="InterPro"/>
</dbReference>
<keyword evidence="2" id="KW-0238">DNA-binding</keyword>
<dbReference type="Pfam" id="PF00196">
    <property type="entry name" value="GerE"/>
    <property type="match status" value="1"/>
</dbReference>
<evidence type="ECO:0000313" key="6">
    <source>
        <dbReference type="EMBL" id="SMD42538.1"/>
    </source>
</evidence>
<evidence type="ECO:0000313" key="7">
    <source>
        <dbReference type="Proteomes" id="UP000192333"/>
    </source>
</evidence>
<dbReference type="PRINTS" id="PR00038">
    <property type="entry name" value="HTHLUXR"/>
</dbReference>
<dbReference type="InterPro" id="IPR000792">
    <property type="entry name" value="Tscrpt_reg_LuxR_C"/>
</dbReference>
<keyword evidence="1" id="KW-0805">Transcription regulation</keyword>
<gene>
    <name evidence="6" type="ORF">SAMN00777080_1097</name>
</gene>
<dbReference type="STRING" id="758820.SAMN00777080_1097"/>
<dbReference type="AlphaFoldDB" id="A0A1W2H1N8"/>
<reference evidence="7" key="1">
    <citation type="submission" date="2017-04" db="EMBL/GenBank/DDBJ databases">
        <authorList>
            <person name="Varghese N."/>
            <person name="Submissions S."/>
        </authorList>
    </citation>
    <scope>NUCLEOTIDE SEQUENCE [LARGE SCALE GENOMIC DNA]</scope>
    <source>
        <strain evidence="7">DSM 16537</strain>
    </source>
</reference>
<dbReference type="OrthoDB" id="9807565at2"/>
<accession>A0A1W2H1N8</accession>
<dbReference type="Gene3D" id="1.10.10.10">
    <property type="entry name" value="Winged helix-like DNA-binding domain superfamily/Winged helix DNA-binding domain"/>
    <property type="match status" value="1"/>
</dbReference>
<keyword evidence="3" id="KW-0804">Transcription</keyword>
<dbReference type="RefSeq" id="WP_084119328.1">
    <property type="nucleotide sequence ID" value="NZ_LT838813.1"/>
</dbReference>
<proteinExistence type="predicted"/>
<keyword evidence="4" id="KW-1133">Transmembrane helix</keyword>
<keyword evidence="7" id="KW-1185">Reference proteome</keyword>
<dbReference type="Proteomes" id="UP000192333">
    <property type="component" value="Chromosome I"/>
</dbReference>
<dbReference type="SMART" id="SM00421">
    <property type="entry name" value="HTH_LUXR"/>
    <property type="match status" value="1"/>
</dbReference>
<evidence type="ECO:0000256" key="4">
    <source>
        <dbReference type="SAM" id="Phobius"/>
    </source>
</evidence>
<keyword evidence="4" id="KW-0472">Membrane</keyword>
<protein>
    <submittedName>
        <fullName evidence="6">ATP-dependent transcriptional regulator</fullName>
    </submittedName>
</protein>
<sequence>MLLKKLLPKYQKYLLGIALVLSSLAISIRSSGGKINFILHQYPALIFFMVVVSSFLVAIYFKINNKKILSLSNQIKEQSKIKSDGVDALLNELTERQREVYDLIISGKTNKEIMTELFIEQSTLKSHINQIYKKMDIKSRKELKLKP</sequence>
<dbReference type="SUPFAM" id="SSF46894">
    <property type="entry name" value="C-terminal effector domain of the bipartite response regulators"/>
    <property type="match status" value="1"/>
</dbReference>
<name>A0A1W2H1N8_9BACT</name>
<evidence type="ECO:0000256" key="2">
    <source>
        <dbReference type="ARBA" id="ARBA00023125"/>
    </source>
</evidence>
<dbReference type="InterPro" id="IPR036388">
    <property type="entry name" value="WH-like_DNA-bd_sf"/>
</dbReference>
<dbReference type="PANTHER" id="PTHR44688">
    <property type="entry name" value="DNA-BINDING TRANSCRIPTIONAL ACTIVATOR DEVR_DOSR"/>
    <property type="match status" value="1"/>
</dbReference>
<dbReference type="EMBL" id="LT838813">
    <property type="protein sequence ID" value="SMD42538.1"/>
    <property type="molecule type" value="Genomic_DNA"/>
</dbReference>
<evidence type="ECO:0000259" key="5">
    <source>
        <dbReference type="PROSITE" id="PS50043"/>
    </source>
</evidence>
<evidence type="ECO:0000256" key="1">
    <source>
        <dbReference type="ARBA" id="ARBA00023015"/>
    </source>
</evidence>
<dbReference type="CDD" id="cd06170">
    <property type="entry name" value="LuxR_C_like"/>
    <property type="match status" value="1"/>
</dbReference>